<gene>
    <name evidence="3" type="ORF">BDZ90DRAFT_229295</name>
</gene>
<evidence type="ECO:0000256" key="2">
    <source>
        <dbReference type="SAM" id="Phobius"/>
    </source>
</evidence>
<dbReference type="OrthoDB" id="2520628at2759"/>
<evidence type="ECO:0000256" key="1">
    <source>
        <dbReference type="SAM" id="MobiDB-lite"/>
    </source>
</evidence>
<name>A0A316UZ58_9BASI</name>
<reference evidence="3 4" key="1">
    <citation type="journal article" date="2018" name="Mol. Biol. Evol.">
        <title>Broad Genomic Sampling Reveals a Smut Pathogenic Ancestry of the Fungal Clade Ustilaginomycotina.</title>
        <authorList>
            <person name="Kijpornyongpan T."/>
            <person name="Mondo S.J."/>
            <person name="Barry K."/>
            <person name="Sandor L."/>
            <person name="Lee J."/>
            <person name="Lipzen A."/>
            <person name="Pangilinan J."/>
            <person name="LaButti K."/>
            <person name="Hainaut M."/>
            <person name="Henrissat B."/>
            <person name="Grigoriev I.V."/>
            <person name="Spatafora J.W."/>
            <person name="Aime M.C."/>
        </authorList>
    </citation>
    <scope>NUCLEOTIDE SEQUENCE [LARGE SCALE GENOMIC DNA]</scope>
    <source>
        <strain evidence="3 4">MCA 5214</strain>
    </source>
</reference>
<sequence>MAAMPSPLYRIPALESTHLVLSHLSGSKLHRSLLPISAITLIHALRVSYATCQVQGGPRKIGLLQSVVLVWILLFGGWTIINLGLGKQTPLFDPGVQLTAAIYGAVHSVAVLSGLQKRVLKAASGAPATFGLGLDIFFHLVDAVCRTEGIIALGLNPVRDHPSPLTPIITSALIGGGGPLLIGLLDLESANWKLQTPTWLKNPTGLLAVDIWSAGIVALVYDSLTSSSTSPIAMRLFPGAAPTLAAAGSRPLLDINEARLVGSLLLFALLSLNRLRVFITASKPLAAMTANGTPKKGSSSASNGAKGSKNSGSRNSPGTAATAGSGLSTKVLLAAAVALPVSLLLAQWLLAGNDLKDGVLQGWVDEVAEAM</sequence>
<feature type="transmembrane region" description="Helical" evidence="2">
    <location>
        <begin position="95"/>
        <end position="115"/>
    </location>
</feature>
<dbReference type="Proteomes" id="UP000245884">
    <property type="component" value="Unassembled WGS sequence"/>
</dbReference>
<keyword evidence="4" id="KW-1185">Reference proteome</keyword>
<dbReference type="RefSeq" id="XP_025364896.1">
    <property type="nucleotide sequence ID" value="XM_025505002.1"/>
</dbReference>
<feature type="transmembrane region" description="Helical" evidence="2">
    <location>
        <begin position="61"/>
        <end position="83"/>
    </location>
</feature>
<feature type="compositionally biased region" description="Low complexity" evidence="1">
    <location>
        <begin position="295"/>
        <end position="313"/>
    </location>
</feature>
<dbReference type="GeneID" id="37026825"/>
<feature type="region of interest" description="Disordered" evidence="1">
    <location>
        <begin position="290"/>
        <end position="321"/>
    </location>
</feature>
<protein>
    <submittedName>
        <fullName evidence="3">Uncharacterized protein</fullName>
    </submittedName>
</protein>
<feature type="transmembrane region" description="Helical" evidence="2">
    <location>
        <begin position="331"/>
        <end position="350"/>
    </location>
</feature>
<evidence type="ECO:0000313" key="3">
    <source>
        <dbReference type="EMBL" id="PWN30284.1"/>
    </source>
</evidence>
<keyword evidence="2" id="KW-0472">Membrane</keyword>
<dbReference type="AlphaFoldDB" id="A0A316UZ58"/>
<organism evidence="3 4">
    <name type="scientific">Jaminaea rosea</name>
    <dbReference type="NCBI Taxonomy" id="1569628"/>
    <lineage>
        <taxon>Eukaryota</taxon>
        <taxon>Fungi</taxon>
        <taxon>Dikarya</taxon>
        <taxon>Basidiomycota</taxon>
        <taxon>Ustilaginomycotina</taxon>
        <taxon>Exobasidiomycetes</taxon>
        <taxon>Microstromatales</taxon>
        <taxon>Microstromatales incertae sedis</taxon>
        <taxon>Jaminaea</taxon>
    </lineage>
</organism>
<accession>A0A316UZ58</accession>
<evidence type="ECO:0000313" key="4">
    <source>
        <dbReference type="Proteomes" id="UP000245884"/>
    </source>
</evidence>
<dbReference type="EMBL" id="KZ819662">
    <property type="protein sequence ID" value="PWN30284.1"/>
    <property type="molecule type" value="Genomic_DNA"/>
</dbReference>
<proteinExistence type="predicted"/>
<keyword evidence="2" id="KW-1133">Transmembrane helix</keyword>
<keyword evidence="2" id="KW-0812">Transmembrane</keyword>